<feature type="compositionally biased region" description="Low complexity" evidence="1">
    <location>
        <begin position="320"/>
        <end position="332"/>
    </location>
</feature>
<gene>
    <name evidence="2" type="primary">BQ5605_C001g00129</name>
    <name evidence="2" type="ORF">BQ5605_C001G00129</name>
</gene>
<feature type="region of interest" description="Disordered" evidence="1">
    <location>
        <begin position="131"/>
        <end position="224"/>
    </location>
</feature>
<evidence type="ECO:0000313" key="3">
    <source>
        <dbReference type="Proteomes" id="UP000249464"/>
    </source>
</evidence>
<feature type="region of interest" description="Disordered" evidence="1">
    <location>
        <begin position="415"/>
        <end position="458"/>
    </location>
</feature>
<reference evidence="2 3" key="1">
    <citation type="submission" date="2016-11" db="EMBL/GenBank/DDBJ databases">
        <authorList>
            <person name="Jaros S."/>
            <person name="Januszkiewicz K."/>
            <person name="Wedrychowicz H."/>
        </authorList>
    </citation>
    <scope>NUCLEOTIDE SEQUENCE [LARGE SCALE GENOMIC DNA]</scope>
</reference>
<name>A0A2X0M5W7_9BASI</name>
<protein>
    <submittedName>
        <fullName evidence="2">BQ5605_C001g00129 protein</fullName>
    </submittedName>
</protein>
<feature type="compositionally biased region" description="Basic and acidic residues" evidence="1">
    <location>
        <begin position="286"/>
        <end position="297"/>
    </location>
</feature>
<evidence type="ECO:0000313" key="2">
    <source>
        <dbReference type="EMBL" id="SGY44206.1"/>
    </source>
</evidence>
<feature type="region of interest" description="Disordered" evidence="1">
    <location>
        <begin position="239"/>
        <end position="368"/>
    </location>
</feature>
<feature type="compositionally biased region" description="Polar residues" evidence="1">
    <location>
        <begin position="185"/>
        <end position="209"/>
    </location>
</feature>
<evidence type="ECO:0000256" key="1">
    <source>
        <dbReference type="SAM" id="MobiDB-lite"/>
    </source>
</evidence>
<feature type="compositionally biased region" description="Low complexity" evidence="1">
    <location>
        <begin position="276"/>
        <end position="285"/>
    </location>
</feature>
<organism evidence="2 3">
    <name type="scientific">Microbotryum silenes-dioicae</name>
    <dbReference type="NCBI Taxonomy" id="796604"/>
    <lineage>
        <taxon>Eukaryota</taxon>
        <taxon>Fungi</taxon>
        <taxon>Dikarya</taxon>
        <taxon>Basidiomycota</taxon>
        <taxon>Pucciniomycotina</taxon>
        <taxon>Microbotryomycetes</taxon>
        <taxon>Microbotryales</taxon>
        <taxon>Microbotryaceae</taxon>
        <taxon>Microbotryum</taxon>
    </lineage>
</organism>
<feature type="compositionally biased region" description="Polar residues" evidence="1">
    <location>
        <begin position="345"/>
        <end position="368"/>
    </location>
</feature>
<proteinExistence type="predicted"/>
<keyword evidence="3" id="KW-1185">Reference proteome</keyword>
<sequence>MSLSQDDLQAKAFQAHHEAVIEQAKLGTTTTTTIEPVFKPHQAHSLDQSQPQGLSSTQRMTEIKDQVSEKVGRVGEALVAPKPAEQLNETEASLTNVVTGFAGMAATAPLVAAEKLGPILTQTASQAQEMASSIASGATQKAREIGQSSREAMSNVAQSGSSMVSDAATRTQETMQHGFDKSKQTEQSIVGSASQGLESTGDRSTTSKSQVDDKPKSGGGAGLVSSVTSTAYSYLPESIQSYLPGGRSGNSNPPPQSQQQRPEREDNTTTSSTLQGASATATESGETTRDAKDKKVDATSSAAQRARDAVTSTQDAVDDSAISSTRSATAATMHGQGDASGFQKHPTSSSSSTGQDLFNPHSNAPASMMNLQSQRPETVYAAPFEANDNVPVLQSASGGLAPAVTAGRGHSTTISTHPVVQVSGLPPSAVHPAGASDLTYDPTVASLHPSAGASGPSC</sequence>
<dbReference type="AlphaFoldDB" id="A0A2X0M5W7"/>
<accession>A0A2X0M5W7</accession>
<dbReference type="Proteomes" id="UP000249464">
    <property type="component" value="Unassembled WGS sequence"/>
</dbReference>
<feature type="compositionally biased region" description="Polar residues" evidence="1">
    <location>
        <begin position="146"/>
        <end position="175"/>
    </location>
</feature>
<dbReference type="EMBL" id="FQNC01000043">
    <property type="protein sequence ID" value="SGY44206.1"/>
    <property type="molecule type" value="Genomic_DNA"/>
</dbReference>